<comment type="subcellular location">
    <subcellularLocation>
        <location evidence="1">Membrane</location>
        <topology evidence="1">Multi-pass membrane protein</topology>
    </subcellularLocation>
</comment>
<feature type="transmembrane region" description="Helical" evidence="6">
    <location>
        <begin position="57"/>
        <end position="75"/>
    </location>
</feature>
<feature type="transmembrane region" description="Helical" evidence="6">
    <location>
        <begin position="95"/>
        <end position="120"/>
    </location>
</feature>
<evidence type="ECO:0000256" key="6">
    <source>
        <dbReference type="SAM" id="Phobius"/>
    </source>
</evidence>
<dbReference type="GO" id="GO:0016020">
    <property type="term" value="C:membrane"/>
    <property type="evidence" value="ECO:0007669"/>
    <property type="project" value="UniProtKB-SubCell"/>
</dbReference>
<feature type="transmembrane region" description="Helical" evidence="6">
    <location>
        <begin position="303"/>
        <end position="329"/>
    </location>
</feature>
<sequence>METSEAALPVKLRPKAHIRPDPPAGGRDFFQWLLDLPWQRVGVWLVVAVFASQLRDFFGIAMGTFVLSFIGNGFVRSGERSAVFKYISPPWRRRLLVLLFFTAIVSMVTLFGVSTIPDIIREATDFVRRLQNDNIWVVVLNKMRSGVGDGVMEQVERLLLVASGDELSSAIGSSTEAHVWTIERTQYLGTVMQKMLRGYTEAAVSVTSGLVSFISRFAIQVGVSLILSFMVVWDLPTIASGIASLETSRLATIYKEVAPSVAVFGRLFGKALQAQSQIAMVNAALTALGMWVLQIPGVGLLSLFVFICSFIPIAGTFISTVPIGFVALTEYGFLKLALTIVMVTLIHFVEAYALNPAIYSAHLKLHPLLVLTVLVMAEHSLGVWGLMLAVPLTVFALDYCIRYPACALCPTALPLTVFALDYCIRYPACSVTDVAARELETVSLMDFGGSDYASRKRFDVASERERRRAGALPTRS</sequence>
<proteinExistence type="inferred from homology"/>
<keyword evidence="5 6" id="KW-0472">Membrane</keyword>
<keyword evidence="8" id="KW-1185">Reference proteome</keyword>
<evidence type="ECO:0000313" key="7">
    <source>
        <dbReference type="EMBL" id="KAK9803415.1"/>
    </source>
</evidence>
<evidence type="ECO:0000313" key="8">
    <source>
        <dbReference type="Proteomes" id="UP001489004"/>
    </source>
</evidence>
<organism evidence="7 8">
    <name type="scientific">[Myrmecia] bisecta</name>
    <dbReference type="NCBI Taxonomy" id="41462"/>
    <lineage>
        <taxon>Eukaryota</taxon>
        <taxon>Viridiplantae</taxon>
        <taxon>Chlorophyta</taxon>
        <taxon>core chlorophytes</taxon>
        <taxon>Trebouxiophyceae</taxon>
        <taxon>Trebouxiales</taxon>
        <taxon>Trebouxiaceae</taxon>
        <taxon>Myrmecia</taxon>
    </lineage>
</organism>
<dbReference type="EMBL" id="JALJOR010000021">
    <property type="protein sequence ID" value="KAK9803415.1"/>
    <property type="molecule type" value="Genomic_DNA"/>
</dbReference>
<evidence type="ECO:0000256" key="5">
    <source>
        <dbReference type="ARBA" id="ARBA00023136"/>
    </source>
</evidence>
<accession>A0AAW1P158</accession>
<dbReference type="PANTHER" id="PTHR21716">
    <property type="entry name" value="TRANSMEMBRANE PROTEIN"/>
    <property type="match status" value="1"/>
</dbReference>
<evidence type="ECO:0008006" key="9">
    <source>
        <dbReference type="Google" id="ProtNLM"/>
    </source>
</evidence>
<comment type="caution">
    <text evidence="7">The sequence shown here is derived from an EMBL/GenBank/DDBJ whole genome shotgun (WGS) entry which is preliminary data.</text>
</comment>
<dbReference type="Proteomes" id="UP001489004">
    <property type="component" value="Unassembled WGS sequence"/>
</dbReference>
<evidence type="ECO:0000256" key="3">
    <source>
        <dbReference type="ARBA" id="ARBA00022692"/>
    </source>
</evidence>
<comment type="similarity">
    <text evidence="2">Belongs to the autoinducer-2 exporter (AI-2E) (TC 2.A.86) family.</text>
</comment>
<name>A0AAW1P158_9CHLO</name>
<feature type="transmembrane region" description="Helical" evidence="6">
    <location>
        <begin position="336"/>
        <end position="361"/>
    </location>
</feature>
<keyword evidence="4 6" id="KW-1133">Transmembrane helix</keyword>
<gene>
    <name evidence="7" type="ORF">WJX72_009498</name>
</gene>
<keyword evidence="3 6" id="KW-0812">Transmembrane</keyword>
<reference evidence="7 8" key="1">
    <citation type="journal article" date="2024" name="Nat. Commun.">
        <title>Phylogenomics reveals the evolutionary origins of lichenization in chlorophyte algae.</title>
        <authorList>
            <person name="Puginier C."/>
            <person name="Libourel C."/>
            <person name="Otte J."/>
            <person name="Skaloud P."/>
            <person name="Haon M."/>
            <person name="Grisel S."/>
            <person name="Petersen M."/>
            <person name="Berrin J.G."/>
            <person name="Delaux P.M."/>
            <person name="Dal Grande F."/>
            <person name="Keller J."/>
        </authorList>
    </citation>
    <scope>NUCLEOTIDE SEQUENCE [LARGE SCALE GENOMIC DNA]</scope>
    <source>
        <strain evidence="7 8">SAG 2043</strain>
    </source>
</reference>
<dbReference type="AlphaFoldDB" id="A0AAW1P158"/>
<evidence type="ECO:0000256" key="2">
    <source>
        <dbReference type="ARBA" id="ARBA00009773"/>
    </source>
</evidence>
<feature type="transmembrane region" description="Helical" evidence="6">
    <location>
        <begin position="225"/>
        <end position="245"/>
    </location>
</feature>
<dbReference type="PANTHER" id="PTHR21716:SF62">
    <property type="entry name" value="TRANSPORT PROTEIN YDBI-RELATED"/>
    <property type="match status" value="1"/>
</dbReference>
<dbReference type="InterPro" id="IPR002549">
    <property type="entry name" value="AI-2E-like"/>
</dbReference>
<evidence type="ECO:0000256" key="1">
    <source>
        <dbReference type="ARBA" id="ARBA00004141"/>
    </source>
</evidence>
<protein>
    <recommendedName>
        <fullName evidence="9">AI-2E family transporter</fullName>
    </recommendedName>
</protein>
<dbReference type="Pfam" id="PF01594">
    <property type="entry name" value="AI-2E_transport"/>
    <property type="match status" value="1"/>
</dbReference>
<feature type="transmembrane region" description="Helical" evidence="6">
    <location>
        <begin position="278"/>
        <end position="297"/>
    </location>
</feature>
<dbReference type="GO" id="GO:0055085">
    <property type="term" value="P:transmembrane transport"/>
    <property type="evidence" value="ECO:0007669"/>
    <property type="project" value="TreeGrafter"/>
</dbReference>
<evidence type="ECO:0000256" key="4">
    <source>
        <dbReference type="ARBA" id="ARBA00022989"/>
    </source>
</evidence>
<feature type="transmembrane region" description="Helical" evidence="6">
    <location>
        <begin position="381"/>
        <end position="401"/>
    </location>
</feature>